<dbReference type="Proteomes" id="UP000249842">
    <property type="component" value="Unassembled WGS sequence"/>
</dbReference>
<keyword evidence="2" id="KW-0732">Signal</keyword>
<name>A0A328B0B0_9CAUL</name>
<organism evidence="3 4">
    <name type="scientific">Phenylobacterium hankyongense</name>
    <dbReference type="NCBI Taxonomy" id="1813876"/>
    <lineage>
        <taxon>Bacteria</taxon>
        <taxon>Pseudomonadati</taxon>
        <taxon>Pseudomonadota</taxon>
        <taxon>Alphaproteobacteria</taxon>
        <taxon>Caulobacterales</taxon>
        <taxon>Caulobacteraceae</taxon>
        <taxon>Phenylobacterium</taxon>
    </lineage>
</organism>
<evidence type="ECO:0000256" key="1">
    <source>
        <dbReference type="SAM" id="MobiDB-lite"/>
    </source>
</evidence>
<feature type="chain" id="PRO_5016394640" evidence="2">
    <location>
        <begin position="18"/>
        <end position="419"/>
    </location>
</feature>
<dbReference type="RefSeq" id="WP_111457154.1">
    <property type="nucleotide sequence ID" value="NZ_QFYP01000001.1"/>
</dbReference>
<feature type="compositionally biased region" description="Low complexity" evidence="1">
    <location>
        <begin position="18"/>
        <end position="33"/>
    </location>
</feature>
<feature type="compositionally biased region" description="Basic and acidic residues" evidence="1">
    <location>
        <begin position="408"/>
        <end position="419"/>
    </location>
</feature>
<reference evidence="4" key="1">
    <citation type="submission" date="2018-05" db="EMBL/GenBank/DDBJ databases">
        <authorList>
            <person name="Li X."/>
        </authorList>
    </citation>
    <scope>NUCLEOTIDE SEQUENCE [LARGE SCALE GENOMIC DNA]</scope>
    <source>
        <strain evidence="4">HKS-05</strain>
    </source>
</reference>
<feature type="region of interest" description="Disordered" evidence="1">
    <location>
        <begin position="17"/>
        <end position="40"/>
    </location>
</feature>
<feature type="signal peptide" evidence="2">
    <location>
        <begin position="1"/>
        <end position="17"/>
    </location>
</feature>
<dbReference type="OrthoDB" id="7626611at2"/>
<evidence type="ECO:0000313" key="4">
    <source>
        <dbReference type="Proteomes" id="UP000249842"/>
    </source>
</evidence>
<gene>
    <name evidence="3" type="ORF">DJ021_08600</name>
</gene>
<sequence>MWTATLIVALAGGYAVASDPTDSWPSPTSRTSPEAAAEQGPSVRIARRVVDAAGAFERFVRTASAVGPDFDGAASVSGALMASAAYDPRQLEEGAVAYASLVALQEPAFVEALQRLAADPAERAGYVDRLTATPDLVLELAGAPQAAAMASDALNGMGATLVSRGRVVKQAAYTVQHQPWALEPVTQPEERLARVEAAGGTRARLSESETRQLLTGVVARRRDRDDDLAAPRPTATVLRGLALAAAAVLGQAGESRTDALSRLLSEPDNGACLRRAKLNLHQCVAASGPQYEDVFCVGEYAMGATGQCIVKAAGGSDMSDGIRVPIARGYGSGGPDSVSVPVARGSSTRETGAPDSGARDFGTRDSAARDYGTRDYGARDSVVQDPLARDPHVVPGFNPPTQAPESGVPDRERPPSSDW</sequence>
<feature type="region of interest" description="Disordered" evidence="1">
    <location>
        <begin position="326"/>
        <end position="419"/>
    </location>
</feature>
<evidence type="ECO:0000256" key="2">
    <source>
        <dbReference type="SAM" id="SignalP"/>
    </source>
</evidence>
<keyword evidence="4" id="KW-1185">Reference proteome</keyword>
<dbReference type="EMBL" id="QFYP01000001">
    <property type="protein sequence ID" value="RAK59861.1"/>
    <property type="molecule type" value="Genomic_DNA"/>
</dbReference>
<dbReference type="AlphaFoldDB" id="A0A328B0B0"/>
<comment type="caution">
    <text evidence="3">The sequence shown here is derived from an EMBL/GenBank/DDBJ whole genome shotgun (WGS) entry which is preliminary data.</text>
</comment>
<accession>A0A328B0B0</accession>
<feature type="compositionally biased region" description="Basic and acidic residues" evidence="1">
    <location>
        <begin position="357"/>
        <end position="378"/>
    </location>
</feature>
<proteinExistence type="predicted"/>
<protein>
    <submittedName>
        <fullName evidence="3">Uncharacterized protein</fullName>
    </submittedName>
</protein>
<evidence type="ECO:0000313" key="3">
    <source>
        <dbReference type="EMBL" id="RAK59861.1"/>
    </source>
</evidence>